<dbReference type="UniPathway" id="UPA00539"/>
<comment type="subunit">
    <text evidence="2 4">Monomer. Interacts with PqqE.</text>
</comment>
<dbReference type="InterPro" id="IPR008792">
    <property type="entry name" value="PQQD"/>
</dbReference>
<evidence type="ECO:0000313" key="5">
    <source>
        <dbReference type="EMBL" id="QHC51114.1"/>
    </source>
</evidence>
<proteinExistence type="inferred from homology"/>
<gene>
    <name evidence="4 5" type="primary">pqqD</name>
    <name evidence="5" type="ORF">EKK97_18145</name>
</gene>
<evidence type="ECO:0000256" key="3">
    <source>
        <dbReference type="ARBA" id="ARBA00022905"/>
    </source>
</evidence>
<dbReference type="InterPro" id="IPR041881">
    <property type="entry name" value="PqqD_sf"/>
</dbReference>
<dbReference type="AlphaFoldDB" id="A0A6I6SR99"/>
<dbReference type="NCBIfam" id="NF002535">
    <property type="entry name" value="PRK02079.1"/>
    <property type="match status" value="1"/>
</dbReference>
<comment type="function">
    <text evidence="4">Functions as a PqqA binding protein and presents PqqA to PqqE, in the pyrroloquinoline quinone (PQQ) biosynthetic pathway.</text>
</comment>
<sequence length="91" mass="10067">MSPQTVPALRPGWRLQWEEVQGRHVLLYPEGMVQLNESAGAILALIDGQRRQADIVAMLEARFPEASGIGDDVAEFLDEAQRQGWLVAVTP</sequence>
<comment type="similarity">
    <text evidence="4">Belongs to the PqqD family.</text>
</comment>
<organism evidence="5 6">
    <name type="scientific">Billgrantia tianxiuensis</name>
    <dbReference type="NCBI Taxonomy" id="2497861"/>
    <lineage>
        <taxon>Bacteria</taxon>
        <taxon>Pseudomonadati</taxon>
        <taxon>Pseudomonadota</taxon>
        <taxon>Gammaproteobacteria</taxon>
        <taxon>Oceanospirillales</taxon>
        <taxon>Halomonadaceae</taxon>
        <taxon>Billgrantia</taxon>
    </lineage>
</organism>
<dbReference type="RefSeq" id="WP_159554035.1">
    <property type="nucleotide sequence ID" value="NZ_CP035042.1"/>
</dbReference>
<dbReference type="GO" id="GO:0048038">
    <property type="term" value="F:quinone binding"/>
    <property type="evidence" value="ECO:0007669"/>
    <property type="project" value="InterPro"/>
</dbReference>
<dbReference type="OrthoDB" id="7356791at2"/>
<keyword evidence="6" id="KW-1185">Reference proteome</keyword>
<dbReference type="Proteomes" id="UP000464013">
    <property type="component" value="Chromosome"/>
</dbReference>
<evidence type="ECO:0000256" key="2">
    <source>
        <dbReference type="ARBA" id="ARBA00011741"/>
    </source>
</evidence>
<protein>
    <recommendedName>
        <fullName evidence="4">PqqA binding protein</fullName>
    </recommendedName>
    <alternativeName>
        <fullName evidence="4">Coenzyme PQQ synthesis protein D</fullName>
    </alternativeName>
    <alternativeName>
        <fullName evidence="4">Pyrroloquinoline quinone biosynthesis protein D</fullName>
    </alternativeName>
</protein>
<dbReference type="Gene3D" id="1.10.10.1150">
    <property type="entry name" value="Coenzyme PQQ synthesis protein D (PqqD)"/>
    <property type="match status" value="1"/>
</dbReference>
<reference evidence="5 6" key="1">
    <citation type="submission" date="2019-01" db="EMBL/GenBank/DDBJ databases">
        <title>Complete genome of a denitifying bacterium Halomons sp. BC-M4-5.</title>
        <authorList>
            <person name="Wang L."/>
            <person name="Shao Z."/>
        </authorList>
    </citation>
    <scope>NUCLEOTIDE SEQUENCE [LARGE SCALE GENOMIC DNA]</scope>
    <source>
        <strain evidence="5 6">BC-M4-5</strain>
    </source>
</reference>
<dbReference type="Pfam" id="PF05402">
    <property type="entry name" value="PqqD"/>
    <property type="match status" value="1"/>
</dbReference>
<accession>A0A6I6SR99</accession>
<dbReference type="NCBIfam" id="TIGR03859">
    <property type="entry name" value="PQQ_PqqD"/>
    <property type="match status" value="1"/>
</dbReference>
<dbReference type="EMBL" id="CP035042">
    <property type="protein sequence ID" value="QHC51114.1"/>
    <property type="molecule type" value="Genomic_DNA"/>
</dbReference>
<dbReference type="HAMAP" id="MF_00655">
    <property type="entry name" value="PQQ_syn_PqqD"/>
    <property type="match status" value="1"/>
</dbReference>
<name>A0A6I6SR99_9GAMM</name>
<dbReference type="InterPro" id="IPR022479">
    <property type="entry name" value="PqqD_bac"/>
</dbReference>
<evidence type="ECO:0000256" key="1">
    <source>
        <dbReference type="ARBA" id="ARBA00004886"/>
    </source>
</evidence>
<comment type="pathway">
    <text evidence="1 4">Cofactor biosynthesis; pyrroloquinoline quinone biosynthesis.</text>
</comment>
<keyword evidence="3 4" id="KW-0884">PQQ biosynthesis</keyword>
<evidence type="ECO:0000256" key="4">
    <source>
        <dbReference type="HAMAP-Rule" id="MF_00655"/>
    </source>
</evidence>
<dbReference type="KEGG" id="htx:EKK97_18145"/>
<dbReference type="GO" id="GO:0018189">
    <property type="term" value="P:pyrroloquinoline quinone biosynthetic process"/>
    <property type="evidence" value="ECO:0007669"/>
    <property type="project" value="UniProtKB-UniRule"/>
</dbReference>
<evidence type="ECO:0000313" key="6">
    <source>
        <dbReference type="Proteomes" id="UP000464013"/>
    </source>
</evidence>